<dbReference type="PANTHER" id="PTHR46594">
    <property type="entry name" value="P-TYPE CATION-TRANSPORTING ATPASE"/>
    <property type="match status" value="1"/>
</dbReference>
<protein>
    <submittedName>
        <fullName evidence="2">Uncharacterized protein</fullName>
    </submittedName>
</protein>
<dbReference type="AlphaFoldDB" id="A0A540NTX9"/>
<evidence type="ECO:0000313" key="3">
    <source>
        <dbReference type="Proteomes" id="UP000315295"/>
    </source>
</evidence>
<comment type="caution">
    <text evidence="2">The sequence shown here is derived from an EMBL/GenBank/DDBJ whole genome shotgun (WGS) entry which is preliminary data.</text>
</comment>
<keyword evidence="1" id="KW-0479">Metal-binding</keyword>
<gene>
    <name evidence="2" type="ORF">C1H46_000432</name>
</gene>
<organism evidence="2 3">
    <name type="scientific">Malus baccata</name>
    <name type="common">Siberian crab apple</name>
    <name type="synonym">Pyrus baccata</name>
    <dbReference type="NCBI Taxonomy" id="106549"/>
    <lineage>
        <taxon>Eukaryota</taxon>
        <taxon>Viridiplantae</taxon>
        <taxon>Streptophyta</taxon>
        <taxon>Embryophyta</taxon>
        <taxon>Tracheophyta</taxon>
        <taxon>Spermatophyta</taxon>
        <taxon>Magnoliopsida</taxon>
        <taxon>eudicotyledons</taxon>
        <taxon>Gunneridae</taxon>
        <taxon>Pentapetalae</taxon>
        <taxon>rosids</taxon>
        <taxon>fabids</taxon>
        <taxon>Rosales</taxon>
        <taxon>Rosaceae</taxon>
        <taxon>Amygdaloideae</taxon>
        <taxon>Maleae</taxon>
        <taxon>Malus</taxon>
    </lineage>
</organism>
<dbReference type="GO" id="GO:0046872">
    <property type="term" value="F:metal ion binding"/>
    <property type="evidence" value="ECO:0007669"/>
    <property type="project" value="UniProtKB-KW"/>
</dbReference>
<evidence type="ECO:0000313" key="2">
    <source>
        <dbReference type="EMBL" id="TQE14010.1"/>
    </source>
</evidence>
<keyword evidence="3" id="KW-1185">Reference proteome</keyword>
<reference evidence="2 3" key="1">
    <citation type="journal article" date="2019" name="G3 (Bethesda)">
        <title>Sequencing of a Wild Apple (Malus baccata) Genome Unravels the Differences Between Cultivated and Wild Apple Species Regarding Disease Resistance and Cold Tolerance.</title>
        <authorList>
            <person name="Chen X."/>
        </authorList>
    </citation>
    <scope>NUCLEOTIDE SEQUENCE [LARGE SCALE GENOMIC DNA]</scope>
    <source>
        <strain evidence="3">cv. Shandingzi</strain>
        <tissue evidence="2">Leaves</tissue>
    </source>
</reference>
<sequence length="226" mass="24864">MSLTPVTLLKVQAIEDAGFGADLVSSGNDVQDLLNVVPKKLAVNPRCTRQACMFLLEEEKLSGNMRFRCMEPVFLELPIFGSYIFILIGASDASSLWTLVRLQGSQYAHRRDAFKTDSLHTSAVHCWPEVIGCTMNENGCFLVEATHVGLETAMSQIVQLLEAAQLARVPVQKFADQISKFLCSNRTLTVGKPVVVNAVLFSNYSMEEFCAVSIATEIGAYVSNLY</sequence>
<evidence type="ECO:0000256" key="1">
    <source>
        <dbReference type="ARBA" id="ARBA00022723"/>
    </source>
</evidence>
<proteinExistence type="predicted"/>
<dbReference type="EMBL" id="VIEB01000007">
    <property type="protein sequence ID" value="TQE14010.1"/>
    <property type="molecule type" value="Genomic_DNA"/>
</dbReference>
<dbReference type="Proteomes" id="UP000315295">
    <property type="component" value="Unassembled WGS sequence"/>
</dbReference>
<dbReference type="STRING" id="106549.A0A540NTX9"/>
<name>A0A540NTX9_MALBA</name>
<dbReference type="PANTHER" id="PTHR46594:SF2">
    <property type="entry name" value="COPPER-TRANSPORTING ATPASE HMA4"/>
    <property type="match status" value="1"/>
</dbReference>
<accession>A0A540NTX9</accession>